<dbReference type="OrthoDB" id="9763310at2"/>
<dbReference type="PANTHER" id="PTHR13710:SF84">
    <property type="entry name" value="ATP-DEPENDENT DNA HELICASE RECS-RELATED"/>
    <property type="match status" value="1"/>
</dbReference>
<keyword evidence="2" id="KW-0378">Hydrolase</keyword>
<keyword evidence="4" id="KW-0067">ATP-binding</keyword>
<dbReference type="PANTHER" id="PTHR13710">
    <property type="entry name" value="DNA HELICASE RECQ FAMILY MEMBER"/>
    <property type="match status" value="1"/>
</dbReference>
<organism evidence="9 10">
    <name type="scientific">Brevibacillus fortis</name>
    <dbReference type="NCBI Taxonomy" id="2126352"/>
    <lineage>
        <taxon>Bacteria</taxon>
        <taxon>Bacillati</taxon>
        <taxon>Bacillota</taxon>
        <taxon>Bacilli</taxon>
        <taxon>Bacillales</taxon>
        <taxon>Paenibacillaceae</taxon>
        <taxon>Brevibacillus</taxon>
    </lineage>
</organism>
<evidence type="ECO:0000313" key="9">
    <source>
        <dbReference type="EMBL" id="PSJ99821.1"/>
    </source>
</evidence>
<dbReference type="GO" id="GO:0043590">
    <property type="term" value="C:bacterial nucleoid"/>
    <property type="evidence" value="ECO:0007669"/>
    <property type="project" value="TreeGrafter"/>
</dbReference>
<dbReference type="Proteomes" id="UP000240419">
    <property type="component" value="Unassembled WGS sequence"/>
</dbReference>
<keyword evidence="10" id="KW-1185">Reference proteome</keyword>
<dbReference type="InterPro" id="IPR027417">
    <property type="entry name" value="P-loop_NTPase"/>
</dbReference>
<dbReference type="Gene3D" id="3.40.50.300">
    <property type="entry name" value="P-loop containing nucleotide triphosphate hydrolases"/>
    <property type="match status" value="2"/>
</dbReference>
<keyword evidence="1" id="KW-0547">Nucleotide-binding</keyword>
<dbReference type="GO" id="GO:0006281">
    <property type="term" value="P:DNA repair"/>
    <property type="evidence" value="ECO:0007669"/>
    <property type="project" value="TreeGrafter"/>
</dbReference>
<feature type="domain" description="Helicase C-terminal" evidence="8">
    <location>
        <begin position="223"/>
        <end position="378"/>
    </location>
</feature>
<comment type="caution">
    <text evidence="9">The sequence shown here is derived from an EMBL/GenBank/DDBJ whole genome shotgun (WGS) entry which is preliminary data.</text>
</comment>
<evidence type="ECO:0000256" key="3">
    <source>
        <dbReference type="ARBA" id="ARBA00022806"/>
    </source>
</evidence>
<dbReference type="GO" id="GO:0030894">
    <property type="term" value="C:replisome"/>
    <property type="evidence" value="ECO:0007669"/>
    <property type="project" value="TreeGrafter"/>
</dbReference>
<dbReference type="Pfam" id="PF16124">
    <property type="entry name" value="RecQ_Zn_bind"/>
    <property type="match status" value="1"/>
</dbReference>
<dbReference type="GO" id="GO:0009378">
    <property type="term" value="F:four-way junction helicase activity"/>
    <property type="evidence" value="ECO:0007669"/>
    <property type="project" value="TreeGrafter"/>
</dbReference>
<name>A0A2P7VKR5_9BACL</name>
<keyword evidence="3 9" id="KW-0347">Helicase</keyword>
<dbReference type="InterPro" id="IPR004589">
    <property type="entry name" value="DNA_helicase_ATP-dep_RecQ"/>
</dbReference>
<gene>
    <name evidence="9" type="ORF">C7R93_03910</name>
</gene>
<dbReference type="GO" id="GO:0005737">
    <property type="term" value="C:cytoplasm"/>
    <property type="evidence" value="ECO:0007669"/>
    <property type="project" value="TreeGrafter"/>
</dbReference>
<dbReference type="SUPFAM" id="SSF52540">
    <property type="entry name" value="P-loop containing nucleoside triphosphate hydrolases"/>
    <property type="match status" value="1"/>
</dbReference>
<dbReference type="InterPro" id="IPR011545">
    <property type="entry name" value="DEAD/DEAH_box_helicase_dom"/>
</dbReference>
<dbReference type="SMART" id="SM00490">
    <property type="entry name" value="HELICc"/>
    <property type="match status" value="1"/>
</dbReference>
<dbReference type="GO" id="GO:0043138">
    <property type="term" value="F:3'-5' DNA helicase activity"/>
    <property type="evidence" value="ECO:0007669"/>
    <property type="project" value="TreeGrafter"/>
</dbReference>
<dbReference type="AlphaFoldDB" id="A0A2P7VKR5"/>
<evidence type="ECO:0000259" key="8">
    <source>
        <dbReference type="PROSITE" id="PS51194"/>
    </source>
</evidence>
<dbReference type="GO" id="GO:0003676">
    <property type="term" value="F:nucleic acid binding"/>
    <property type="evidence" value="ECO:0007669"/>
    <property type="project" value="InterPro"/>
</dbReference>
<dbReference type="SMART" id="SM00487">
    <property type="entry name" value="DEXDc"/>
    <property type="match status" value="1"/>
</dbReference>
<evidence type="ECO:0000256" key="4">
    <source>
        <dbReference type="ARBA" id="ARBA00022840"/>
    </source>
</evidence>
<proteinExistence type="predicted"/>
<dbReference type="FunFam" id="3.40.50.300:FF:001389">
    <property type="entry name" value="ATP-dependent DNA helicase RecQ"/>
    <property type="match status" value="1"/>
</dbReference>
<dbReference type="CDD" id="cd17920">
    <property type="entry name" value="DEXHc_RecQ"/>
    <property type="match status" value="1"/>
</dbReference>
<dbReference type="NCBIfam" id="TIGR00614">
    <property type="entry name" value="recQ_fam"/>
    <property type="match status" value="1"/>
</dbReference>
<dbReference type="GO" id="GO:0006310">
    <property type="term" value="P:DNA recombination"/>
    <property type="evidence" value="ECO:0007669"/>
    <property type="project" value="InterPro"/>
</dbReference>
<evidence type="ECO:0000256" key="1">
    <source>
        <dbReference type="ARBA" id="ARBA00022741"/>
    </source>
</evidence>
<dbReference type="PROSITE" id="PS51192">
    <property type="entry name" value="HELICASE_ATP_BIND_1"/>
    <property type="match status" value="1"/>
</dbReference>
<feature type="domain" description="Helicase ATP-binding" evidence="7">
    <location>
        <begin position="27"/>
        <end position="196"/>
    </location>
</feature>
<protein>
    <recommendedName>
        <fullName evidence="5">ATP-dependent DNA helicase RecQ</fullName>
    </recommendedName>
    <alternativeName>
        <fullName evidence="6">DNA 3'-5' helicase RecQ</fullName>
    </alternativeName>
</protein>
<evidence type="ECO:0000256" key="6">
    <source>
        <dbReference type="ARBA" id="ARBA00044550"/>
    </source>
</evidence>
<reference evidence="9 10" key="1">
    <citation type="submission" date="2018-03" db="EMBL/GenBank/DDBJ databases">
        <title>Brevisbacillus phylogenomics.</title>
        <authorList>
            <person name="Dunlap C."/>
        </authorList>
    </citation>
    <scope>NUCLEOTIDE SEQUENCE [LARGE SCALE GENOMIC DNA]</scope>
    <source>
        <strain evidence="9 10">NRRL NRS-1210</strain>
    </source>
</reference>
<accession>A0A2P7VKR5</accession>
<evidence type="ECO:0000313" key="10">
    <source>
        <dbReference type="Proteomes" id="UP000240419"/>
    </source>
</evidence>
<dbReference type="InterPro" id="IPR014001">
    <property type="entry name" value="Helicase_ATP-bd"/>
</dbReference>
<dbReference type="InterPro" id="IPR001650">
    <property type="entry name" value="Helicase_C-like"/>
</dbReference>
<dbReference type="GO" id="GO:0005524">
    <property type="term" value="F:ATP binding"/>
    <property type="evidence" value="ECO:0007669"/>
    <property type="project" value="UniProtKB-KW"/>
</dbReference>
<dbReference type="Pfam" id="PF00270">
    <property type="entry name" value="DEAD"/>
    <property type="match status" value="1"/>
</dbReference>
<evidence type="ECO:0000259" key="7">
    <source>
        <dbReference type="PROSITE" id="PS51192"/>
    </source>
</evidence>
<dbReference type="PROSITE" id="PS51194">
    <property type="entry name" value="HELICASE_CTER"/>
    <property type="match status" value="1"/>
</dbReference>
<dbReference type="InterPro" id="IPR032284">
    <property type="entry name" value="RecQ_Zn-bd"/>
</dbReference>
<dbReference type="Pfam" id="PF00271">
    <property type="entry name" value="Helicase_C"/>
    <property type="match status" value="1"/>
</dbReference>
<dbReference type="GO" id="GO:0016787">
    <property type="term" value="F:hydrolase activity"/>
    <property type="evidence" value="ECO:0007669"/>
    <property type="project" value="UniProtKB-KW"/>
</dbReference>
<evidence type="ECO:0000256" key="2">
    <source>
        <dbReference type="ARBA" id="ARBA00022801"/>
    </source>
</evidence>
<evidence type="ECO:0000256" key="5">
    <source>
        <dbReference type="ARBA" id="ARBA00044535"/>
    </source>
</evidence>
<sequence length="503" mass="56826">MNNQLMSDRLMLHFGYDSFRPGQESIIERLLRGRSVLGLLATGGGKSVTYQLPALLLPGLTVVVSPLISLMVDQVQQLRARKKIPATYLNSMQDPTESREILKGLAEGAYKLLYVSPEKLQQPYVQQVLKRARVSLIAIDEAHCISQWGHDFRTDYLRLPEVVKQLGAPPVLAVTATATATVREEICSLFSIEKEDVVLQSLNRANIAYDLVEVTEESDRRSYVFDQIDRLQGPGIVYCSTRQAVDVLAASYQLDGKKRVHGYHGGMNSMERMLIQSQFLAGELDVIIATNAFGMGIDKSDIRYVIHYQMPASLEAYAQEIGRIGRDGKPGYALLLFSWDDLQIHQHMLEKEYPTQAQVQKYDQLCNSGVPLTNEALAMADISEEMSALLAFYAERVLASYEVAAAGESYPKAQIIWQETEKRKSFKQRKLAEMVSYVRGENCLRASINTYFKENDHQFDLYCCKKCGLTKDAYFKTNDNAIAKNEQIRWNLRQALHTLLPNK</sequence>
<dbReference type="RefSeq" id="WP_106837560.1">
    <property type="nucleotide sequence ID" value="NZ_JARMEZ010000014.1"/>
</dbReference>
<dbReference type="EMBL" id="PXZM01000003">
    <property type="protein sequence ID" value="PSJ99821.1"/>
    <property type="molecule type" value="Genomic_DNA"/>
</dbReference>